<evidence type="ECO:0000256" key="9">
    <source>
        <dbReference type="ARBA" id="ARBA00048605"/>
    </source>
</evidence>
<dbReference type="PANTHER" id="PTHR11742:SF55">
    <property type="entry name" value="ENDOPLASMIC RETICULUM MANNOSYL-OLIGOSACCHARIDE 1,2-ALPHA-MANNOSIDASE"/>
    <property type="match status" value="1"/>
</dbReference>
<comment type="catalytic activity">
    <reaction evidence="9">
        <text>N(4)-(alpha-D-Man-(1-&gt;2)-alpha-D-Man-(1-&gt;2)-alpha-D-Man-(1-&gt;3)-[alpha-D-Man-(1-&gt;2)-alpha-D-Man-(1-&gt;3)-[alpha-D-Man-(1-&gt;2)-alpha-D-Man-(1-&gt;6)]-alpha-D-Man-(1-&gt;6)]-beta-D-Man-(1-&gt;4)-beta-D-GlcNAc-(1-&gt;4)-beta-D-GlcNAc)-L-asparaginyl-[protein] (N-glucan mannose isomer 9A1,2,3B1,2,3) + 4 H2O = N(4)-(alpha-D-Man-(1-&gt;3)-[alpha-D-Man-(1-&gt;3)-[alpha-D-Man-(1-&gt;6)]-alpha-D-Man-(1-&gt;6)]-beta-D-Man-(1-&gt;4)-beta-D-GlcNAc-(1-&gt;4)-beta-D-GlcNAc)-L-asparaginyl-[protein] (N-glucan mannose isomer 5A1,2) + 4 beta-D-mannose</text>
        <dbReference type="Rhea" id="RHEA:56008"/>
        <dbReference type="Rhea" id="RHEA-COMP:14356"/>
        <dbReference type="Rhea" id="RHEA-COMP:14367"/>
        <dbReference type="ChEBI" id="CHEBI:15377"/>
        <dbReference type="ChEBI" id="CHEBI:28563"/>
        <dbReference type="ChEBI" id="CHEBI:59087"/>
        <dbReference type="ChEBI" id="CHEBI:139493"/>
        <dbReference type="EC" id="3.2.1.113"/>
    </reaction>
</comment>
<keyword evidence="4 11" id="KW-0479">Metal-binding</keyword>
<keyword evidence="14" id="KW-1185">Reference proteome</keyword>
<protein>
    <recommendedName>
        <fullName evidence="12">alpha-1,2-Mannosidase</fullName>
        <ecNumber evidence="12">3.2.1.-</ecNumber>
    </recommendedName>
</protein>
<dbReference type="GO" id="GO:0016020">
    <property type="term" value="C:membrane"/>
    <property type="evidence" value="ECO:0007669"/>
    <property type="project" value="InterPro"/>
</dbReference>
<dbReference type="AlphaFoldDB" id="A0A137P910"/>
<dbReference type="GO" id="GO:0005509">
    <property type="term" value="F:calcium ion binding"/>
    <property type="evidence" value="ECO:0007669"/>
    <property type="project" value="InterPro"/>
</dbReference>
<proteinExistence type="inferred from homology"/>
<evidence type="ECO:0000256" key="3">
    <source>
        <dbReference type="ARBA" id="ARBA00007658"/>
    </source>
</evidence>
<dbReference type="EC" id="3.2.1.-" evidence="12"/>
<accession>A0A137P910</accession>
<evidence type="ECO:0000313" key="14">
    <source>
        <dbReference type="Proteomes" id="UP000070444"/>
    </source>
</evidence>
<comment type="cofactor">
    <cofactor evidence="1 11">
        <name>Ca(2+)</name>
        <dbReference type="ChEBI" id="CHEBI:29108"/>
    </cofactor>
</comment>
<comment type="similarity">
    <text evidence="3 12">Belongs to the glycosyl hydrolase 47 family.</text>
</comment>
<dbReference type="Proteomes" id="UP000070444">
    <property type="component" value="Unassembled WGS sequence"/>
</dbReference>
<reference evidence="13 14" key="1">
    <citation type="journal article" date="2015" name="Genome Biol. Evol.">
        <title>Phylogenomic analyses indicate that early fungi evolved digesting cell walls of algal ancestors of land plants.</title>
        <authorList>
            <person name="Chang Y."/>
            <person name="Wang S."/>
            <person name="Sekimoto S."/>
            <person name="Aerts A.L."/>
            <person name="Choi C."/>
            <person name="Clum A."/>
            <person name="LaButti K.M."/>
            <person name="Lindquist E.A."/>
            <person name="Yee Ngan C."/>
            <person name="Ohm R.A."/>
            <person name="Salamov A.A."/>
            <person name="Grigoriev I.V."/>
            <person name="Spatafora J.W."/>
            <person name="Berbee M.L."/>
        </authorList>
    </citation>
    <scope>NUCLEOTIDE SEQUENCE [LARGE SCALE GENOMIC DNA]</scope>
    <source>
        <strain evidence="13 14">NRRL 28638</strain>
    </source>
</reference>
<evidence type="ECO:0000256" key="12">
    <source>
        <dbReference type="RuleBase" id="RU361193"/>
    </source>
</evidence>
<dbReference type="OMA" id="TEHAWTM"/>
<feature type="active site" evidence="10">
    <location>
        <position position="219"/>
    </location>
</feature>
<feature type="non-terminal residue" evidence="13">
    <location>
        <position position="443"/>
    </location>
</feature>
<dbReference type="InterPro" id="IPR001382">
    <property type="entry name" value="Glyco_hydro_47"/>
</dbReference>
<dbReference type="STRING" id="796925.A0A137P910"/>
<evidence type="ECO:0000256" key="8">
    <source>
        <dbReference type="ARBA" id="ARBA00047669"/>
    </source>
</evidence>
<dbReference type="PRINTS" id="PR00747">
    <property type="entry name" value="GLYHDRLASE47"/>
</dbReference>
<feature type="binding site" evidence="11">
    <location>
        <position position="435"/>
    </location>
    <ligand>
        <name>Ca(2+)</name>
        <dbReference type="ChEBI" id="CHEBI:29108"/>
    </ligand>
</feature>
<dbReference type="GO" id="GO:0005975">
    <property type="term" value="P:carbohydrate metabolic process"/>
    <property type="evidence" value="ECO:0007669"/>
    <property type="project" value="InterPro"/>
</dbReference>
<keyword evidence="7" id="KW-1015">Disulfide bond</keyword>
<feature type="non-terminal residue" evidence="13">
    <location>
        <position position="1"/>
    </location>
</feature>
<feature type="active site" description="Proton donor" evidence="10">
    <location>
        <position position="325"/>
    </location>
</feature>
<evidence type="ECO:0000256" key="11">
    <source>
        <dbReference type="PIRSR" id="PIRSR601382-2"/>
    </source>
</evidence>
<feature type="active site" evidence="10">
    <location>
        <position position="347"/>
    </location>
</feature>
<dbReference type="SUPFAM" id="SSF48225">
    <property type="entry name" value="Seven-hairpin glycosidases"/>
    <property type="match status" value="1"/>
</dbReference>
<dbReference type="Pfam" id="PF01532">
    <property type="entry name" value="Glyco_hydro_47"/>
    <property type="match status" value="1"/>
</dbReference>
<evidence type="ECO:0000256" key="2">
    <source>
        <dbReference type="ARBA" id="ARBA00004922"/>
    </source>
</evidence>
<dbReference type="InterPro" id="IPR050749">
    <property type="entry name" value="Glycosyl_Hydrolase_47"/>
</dbReference>
<feature type="active site" description="Proton donor" evidence="10">
    <location>
        <position position="90"/>
    </location>
</feature>
<keyword evidence="6 11" id="KW-0106">Calcium</keyword>
<dbReference type="EMBL" id="KQ964474">
    <property type="protein sequence ID" value="KXN71496.1"/>
    <property type="molecule type" value="Genomic_DNA"/>
</dbReference>
<dbReference type="Gene3D" id="1.50.10.10">
    <property type="match status" value="1"/>
</dbReference>
<evidence type="ECO:0000256" key="6">
    <source>
        <dbReference type="ARBA" id="ARBA00022837"/>
    </source>
</evidence>
<keyword evidence="12" id="KW-0326">Glycosidase</keyword>
<evidence type="ECO:0000256" key="5">
    <source>
        <dbReference type="ARBA" id="ARBA00022801"/>
    </source>
</evidence>
<dbReference type="InterPro" id="IPR012341">
    <property type="entry name" value="6hp_glycosidase-like_sf"/>
</dbReference>
<name>A0A137P910_CONC2</name>
<dbReference type="PANTHER" id="PTHR11742">
    <property type="entry name" value="MANNOSYL-OLIGOSACCHARIDE ALPHA-1,2-MANNOSIDASE-RELATED"/>
    <property type="match status" value="1"/>
</dbReference>
<dbReference type="InterPro" id="IPR036026">
    <property type="entry name" value="Seven-hairpin_glycosidases"/>
</dbReference>
<evidence type="ECO:0000256" key="4">
    <source>
        <dbReference type="ARBA" id="ARBA00022723"/>
    </source>
</evidence>
<gene>
    <name evidence="13" type="ORF">CONCODRAFT_29032</name>
</gene>
<sequence length="443" mass="50897">SEEENTTRRKSVMSAFMHAWSGYKRYAWRSDELKPLSNTPNERFQNWGATIVDSLSTLWLMGYMDEFNKAVEAVRVTNFTKTTGPVNFFETTIRYLGGLISAYDLSGNDILLKQAVILADKLILAFDSPTGMPYNYIDFTGGAVDKKAPLDLAEIGTCQMEFTRLSQITKNPKYERRAMAVINFLDNMKKPRTGLYPIYLSPETGEFVTNTITFGAGGDSFYEYLIKVYALTGKRDNKLKRMYLESIQGFRSLVRKRDDGLDYFIRIGENGKDDHVMDHLSLFMGGLLQYGDFILQTKDNTNLGLSITLTGYQFINITKTHLAPESVMIFNDGQIIPSYLLNYLRPELLESLFYSWRFTKNPIYRDFAWEIFKALNKYSKTPSGFASYNDVMNTNSKSEQKDVMESFFFAETLKYLYLIFSNDSVLDLNKFVLNTEAHPFKIP</sequence>
<dbReference type="GO" id="GO:0036503">
    <property type="term" value="P:ERAD pathway"/>
    <property type="evidence" value="ECO:0007669"/>
    <property type="project" value="UniProtKB-ARBA"/>
</dbReference>
<dbReference type="GO" id="GO:0004571">
    <property type="term" value="F:mannosyl-oligosaccharide 1,2-alpha-mannosidase activity"/>
    <property type="evidence" value="ECO:0007669"/>
    <property type="project" value="UniProtKB-EC"/>
</dbReference>
<dbReference type="OrthoDB" id="8118055at2759"/>
<evidence type="ECO:0000256" key="10">
    <source>
        <dbReference type="PIRSR" id="PIRSR601382-1"/>
    </source>
</evidence>
<keyword evidence="5 12" id="KW-0378">Hydrolase</keyword>
<organism evidence="13 14">
    <name type="scientific">Conidiobolus coronatus (strain ATCC 28846 / CBS 209.66 / NRRL 28638)</name>
    <name type="common">Delacroixia coronata</name>
    <dbReference type="NCBI Taxonomy" id="796925"/>
    <lineage>
        <taxon>Eukaryota</taxon>
        <taxon>Fungi</taxon>
        <taxon>Fungi incertae sedis</taxon>
        <taxon>Zoopagomycota</taxon>
        <taxon>Entomophthoromycotina</taxon>
        <taxon>Entomophthoromycetes</taxon>
        <taxon>Entomophthorales</taxon>
        <taxon>Ancylistaceae</taxon>
        <taxon>Conidiobolus</taxon>
    </lineage>
</organism>
<dbReference type="GO" id="GO:0005783">
    <property type="term" value="C:endoplasmic reticulum"/>
    <property type="evidence" value="ECO:0007669"/>
    <property type="project" value="TreeGrafter"/>
</dbReference>
<evidence type="ECO:0000313" key="13">
    <source>
        <dbReference type="EMBL" id="KXN71496.1"/>
    </source>
</evidence>
<comment type="pathway">
    <text evidence="2">Protein modification; protein glycosylation.</text>
</comment>
<evidence type="ECO:0000256" key="1">
    <source>
        <dbReference type="ARBA" id="ARBA00001913"/>
    </source>
</evidence>
<evidence type="ECO:0000256" key="7">
    <source>
        <dbReference type="ARBA" id="ARBA00023157"/>
    </source>
</evidence>
<comment type="catalytic activity">
    <reaction evidence="8">
        <text>N(4)-(alpha-D-Man-(1-&gt;2)-alpha-D-Man-(1-&gt;2)-alpha-D-Man-(1-&gt;3)-[alpha-D-Man-(1-&gt;3)-[alpha-D-Man-(1-&gt;2)-alpha-D-Man-(1-&gt;6)]-alpha-D-Man-(1-&gt;6)]-beta-D-Man-(1-&gt;4)-beta-D-GlcNAc-(1-&gt;4)-beta-D-GlcNAc)-L-asparaginyl-[protein] (N-glucan mannose isomer 8A1,2,3B1,3) + 3 H2O = N(4)-(alpha-D-Man-(1-&gt;3)-[alpha-D-Man-(1-&gt;3)-[alpha-D-Man-(1-&gt;6)]-alpha-D-Man-(1-&gt;6)]-beta-D-Man-(1-&gt;4)-beta-D-GlcNAc-(1-&gt;4)-beta-D-GlcNAc)-L-asparaginyl-[protein] (N-glucan mannose isomer 5A1,2) + 3 beta-D-mannose</text>
        <dbReference type="Rhea" id="RHEA:56028"/>
        <dbReference type="Rhea" id="RHEA-COMP:14358"/>
        <dbReference type="Rhea" id="RHEA-COMP:14367"/>
        <dbReference type="ChEBI" id="CHEBI:15377"/>
        <dbReference type="ChEBI" id="CHEBI:28563"/>
        <dbReference type="ChEBI" id="CHEBI:59087"/>
        <dbReference type="ChEBI" id="CHEBI:60628"/>
        <dbReference type="EC" id="3.2.1.113"/>
    </reaction>
</comment>